<evidence type="ECO:0000313" key="2">
    <source>
        <dbReference type="Proteomes" id="UP000501939"/>
    </source>
</evidence>
<organism evidence="1 2">
    <name type="scientific">Acinetobacter lanii</name>
    <dbReference type="NCBI Taxonomy" id="2715163"/>
    <lineage>
        <taxon>Bacteria</taxon>
        <taxon>Pseudomonadati</taxon>
        <taxon>Pseudomonadota</taxon>
        <taxon>Gammaproteobacteria</taxon>
        <taxon>Moraxellales</taxon>
        <taxon>Moraxellaceae</taxon>
        <taxon>Acinetobacter</taxon>
    </lineage>
</organism>
<dbReference type="Proteomes" id="UP000501939">
    <property type="component" value="Chromosome"/>
</dbReference>
<reference evidence="1 2" key="1">
    <citation type="submission" date="2020-03" db="EMBL/GenBank/DDBJ databases">
        <authorList>
            <person name="Zhu W."/>
        </authorList>
    </citation>
    <scope>NUCLEOTIDE SEQUENCE [LARGE SCALE GENOMIC DNA]</scope>
    <source>
        <strain evidence="1 2">185</strain>
    </source>
</reference>
<gene>
    <name evidence="1" type="ORF">G8D99_06885</name>
</gene>
<dbReference type="RefSeq" id="WP_166323836.1">
    <property type="nucleotide sequence ID" value="NZ_CP049916.1"/>
</dbReference>
<name>A0A6G8S473_9GAMM</name>
<dbReference type="KEGG" id="alj:G8D99_06885"/>
<proteinExistence type="predicted"/>
<protein>
    <submittedName>
        <fullName evidence="1">Uncharacterized protein</fullName>
    </submittedName>
</protein>
<evidence type="ECO:0000313" key="1">
    <source>
        <dbReference type="EMBL" id="QIO08773.1"/>
    </source>
</evidence>
<sequence length="139" mass="16154">MSNFSNITVTHHENDKVELLIDGQKISDRYDIHLDQSVIEELQNLENGSVYKLFEQFIFSHTDLNFEHSYVYTNNIIKADDGYSLKKNFVYRIKAADQAPLEHVISKDGAAMSPEDVREFIDQHVAMSLNQYTDLKYAY</sequence>
<accession>A0A6G8S473</accession>
<dbReference type="EMBL" id="CP049916">
    <property type="protein sequence ID" value="QIO08773.1"/>
    <property type="molecule type" value="Genomic_DNA"/>
</dbReference>
<keyword evidence="2" id="KW-1185">Reference proteome</keyword>
<dbReference type="AlphaFoldDB" id="A0A6G8S473"/>